<feature type="transmembrane region" description="Helical" evidence="1">
    <location>
        <begin position="616"/>
        <end position="637"/>
    </location>
</feature>
<evidence type="ECO:0008006" key="4">
    <source>
        <dbReference type="Google" id="ProtNLM"/>
    </source>
</evidence>
<accession>A0A151A6S0</accession>
<comment type="caution">
    <text evidence="2">The sequence shown here is derived from an EMBL/GenBank/DDBJ whole genome shotgun (WGS) entry which is preliminary data.</text>
</comment>
<feature type="transmembrane region" description="Helical" evidence="1">
    <location>
        <begin position="216"/>
        <end position="235"/>
    </location>
</feature>
<proteinExistence type="predicted"/>
<evidence type="ECO:0000313" key="2">
    <source>
        <dbReference type="EMBL" id="KYH15078.1"/>
    </source>
</evidence>
<dbReference type="InterPro" id="IPR006541">
    <property type="entry name" value="Bacteriocin_ass"/>
</dbReference>
<feature type="transmembrane region" description="Helical" evidence="1">
    <location>
        <begin position="241"/>
        <end position="271"/>
    </location>
</feature>
<dbReference type="RefSeq" id="WP_061855222.1">
    <property type="nucleotide sequence ID" value="NZ_LUGM01000002.1"/>
</dbReference>
<protein>
    <recommendedName>
        <fullName evidence="4">Bacteriocin-associated integral membrane family protein</fullName>
    </recommendedName>
</protein>
<keyword evidence="1" id="KW-1133">Transmembrane helix</keyword>
<dbReference type="Proteomes" id="UP000075418">
    <property type="component" value="Unassembled WGS sequence"/>
</dbReference>
<sequence>MKKLLTVLVIAFLIAITFIFIHQLKELAYFKIVNNDSTVIYFSFTDEEKKFSKQDRKYFYHLHKKYNVEFTQETFINDNKVLLHTTDKSLLKQASNKHILKTFNSKFNIKVYKFFDTKLATDGKYYLKGNQNDVETVINLINKNVGIAEKDNKYMSLWNYNLDTFSILMIVMLALLNSIIYLHYLRNNKKQYKILYDLGYSKRQIMLFIIKSFKKHIGIAITFSFITVVLIYYILYKDFQYFTVIVVFGAFVIISATIYIVLTIITILRYYKGFSKNKAQNNKYALTIAYMILTLMMMYIIGNATQNLLVNYTNYHKQQISLKHWQNTKNIYRTVATYIGQLKDKELEKAENTKYKAYYNSEFNKGFIASFNNYLSPEDKEQQVYNTKGESKLPIDSRYVIIDKNYLQRHSILTEKGERVNAKLIYNDKVQNLLVPSALKKDEEKIKQIYLDTFYFYKYFDKDNEGHNKGLSLNIIYTSNNKGYFSYDPSIGNLNNEVINPIAIVEMGNSDIAHFSHYLTSSYYFTSNLDKPYDTIVKGVKHFKMDNTIKNVESIYNSKVNLINEYKKETLKYVTLVIITIASLVLTIVTLLNVYFKSFQFNISLKRHLGYSYWQIHKWLICFLVIANTFLLILLLGKYWFTTLFIYLMILLIQTVVIYVLINRLNKTNANLILKGKDDD</sequence>
<evidence type="ECO:0000256" key="1">
    <source>
        <dbReference type="SAM" id="Phobius"/>
    </source>
</evidence>
<organism evidence="2 3">
    <name type="scientific">Staphylococcus kloosii</name>
    <dbReference type="NCBI Taxonomy" id="29384"/>
    <lineage>
        <taxon>Bacteria</taxon>
        <taxon>Bacillati</taxon>
        <taxon>Bacillota</taxon>
        <taxon>Bacilli</taxon>
        <taxon>Bacillales</taxon>
        <taxon>Staphylococcaceae</taxon>
        <taxon>Staphylococcus</taxon>
    </lineage>
</organism>
<keyword evidence="1" id="KW-0472">Membrane</keyword>
<feature type="transmembrane region" description="Helical" evidence="1">
    <location>
        <begin position="283"/>
        <end position="302"/>
    </location>
</feature>
<feature type="transmembrane region" description="Helical" evidence="1">
    <location>
        <begin position="165"/>
        <end position="185"/>
    </location>
</feature>
<gene>
    <name evidence="2" type="ORF">A0131_09890</name>
</gene>
<evidence type="ECO:0000313" key="3">
    <source>
        <dbReference type="Proteomes" id="UP000075418"/>
    </source>
</evidence>
<name>A0A151A6S0_9STAP</name>
<feature type="transmembrane region" description="Helical" evidence="1">
    <location>
        <begin position="643"/>
        <end position="662"/>
    </location>
</feature>
<dbReference type="Pfam" id="PF07242">
    <property type="entry name" value="DUF1430"/>
    <property type="match status" value="1"/>
</dbReference>
<keyword evidence="1" id="KW-0812">Transmembrane</keyword>
<dbReference type="EMBL" id="LUGM01000002">
    <property type="protein sequence ID" value="KYH15078.1"/>
    <property type="molecule type" value="Genomic_DNA"/>
</dbReference>
<dbReference type="AlphaFoldDB" id="A0A151A6S0"/>
<feature type="transmembrane region" description="Helical" evidence="1">
    <location>
        <begin position="573"/>
        <end position="596"/>
    </location>
</feature>
<reference evidence="2 3" key="1">
    <citation type="submission" date="2016-02" db="EMBL/GenBank/DDBJ databases">
        <title>Draft genome sequence of hydrocarbon degrading Staphylococcus saprophyticus Strain CNV2, isolated from crude-oil contaminated soil from Noonmati Oil Refinery, Guwahati, Assam, India.</title>
        <authorList>
            <person name="Mukherjee A."/>
            <person name="Chettri B."/>
            <person name="Langpoklakpam J."/>
            <person name="Singh A.K."/>
            <person name="Chattopadhyay D.J."/>
        </authorList>
    </citation>
    <scope>NUCLEOTIDE SEQUENCE [LARGE SCALE GENOMIC DNA]</scope>
    <source>
        <strain evidence="2 3">CNV2</strain>
    </source>
</reference>